<gene>
    <name evidence="3" type="ORF">PYV00_06065</name>
</gene>
<dbReference type="EMBL" id="JARESE010000015">
    <property type="protein sequence ID" value="MDE8651283.1"/>
    <property type="molecule type" value="Genomic_DNA"/>
</dbReference>
<dbReference type="InterPro" id="IPR005618">
    <property type="entry name" value="OMPW"/>
</dbReference>
<feature type="chain" id="PRO_5045132791" description="OmpW family protein" evidence="2">
    <location>
        <begin position="23"/>
        <end position="224"/>
    </location>
</feature>
<protein>
    <recommendedName>
        <fullName evidence="5">OmpW family protein</fullName>
    </recommendedName>
</protein>
<dbReference type="Proteomes" id="UP001216253">
    <property type="component" value="Unassembled WGS sequence"/>
</dbReference>
<dbReference type="RefSeq" id="WP_275227380.1">
    <property type="nucleotide sequence ID" value="NZ_JARESE010000015.1"/>
</dbReference>
<evidence type="ECO:0008006" key="5">
    <source>
        <dbReference type="Google" id="ProtNLM"/>
    </source>
</evidence>
<dbReference type="Pfam" id="PF03922">
    <property type="entry name" value="OmpW"/>
    <property type="match status" value="1"/>
</dbReference>
<keyword evidence="4" id="KW-1185">Reference proteome</keyword>
<accession>A0ABT5WQL4</accession>
<keyword evidence="2" id="KW-0732">Signal</keyword>
<name>A0ABT5WQL4_9SPHN</name>
<feature type="signal peptide" evidence="2">
    <location>
        <begin position="1"/>
        <end position="22"/>
    </location>
</feature>
<dbReference type="SUPFAM" id="SSF56925">
    <property type="entry name" value="OMPA-like"/>
    <property type="match status" value="1"/>
</dbReference>
<dbReference type="InterPro" id="IPR011250">
    <property type="entry name" value="OMP/PagP_B-barrel"/>
</dbReference>
<evidence type="ECO:0000313" key="3">
    <source>
        <dbReference type="EMBL" id="MDE8651283.1"/>
    </source>
</evidence>
<evidence type="ECO:0000313" key="4">
    <source>
        <dbReference type="Proteomes" id="UP001216253"/>
    </source>
</evidence>
<organism evidence="3 4">
    <name type="scientific">Novosphingobium album</name>
    <name type="common">ex Liu et al. 2023</name>
    <dbReference type="NCBI Taxonomy" id="3031130"/>
    <lineage>
        <taxon>Bacteria</taxon>
        <taxon>Pseudomonadati</taxon>
        <taxon>Pseudomonadota</taxon>
        <taxon>Alphaproteobacteria</taxon>
        <taxon>Sphingomonadales</taxon>
        <taxon>Sphingomonadaceae</taxon>
        <taxon>Novosphingobium</taxon>
    </lineage>
</organism>
<dbReference type="PANTHER" id="PTHR36920:SF1">
    <property type="entry name" value="OUTER MEMBRANE PROTEIN W"/>
    <property type="match status" value="1"/>
</dbReference>
<comment type="similarity">
    <text evidence="1">Belongs to the OmpW/AlkL family.</text>
</comment>
<reference evidence="3 4" key="1">
    <citation type="submission" date="2023-03" db="EMBL/GenBank/DDBJ databases">
        <title>NovoSphingobium album sp. nov. isolated from polycyclic aromatic hydrocarbons- and heavy-metal polluted soil.</title>
        <authorList>
            <person name="Liu Z."/>
            <person name="Wang K."/>
        </authorList>
    </citation>
    <scope>NUCLEOTIDE SEQUENCE [LARGE SCALE GENOMIC DNA]</scope>
    <source>
        <strain evidence="3 4">H3SJ31-1</strain>
    </source>
</reference>
<evidence type="ECO:0000256" key="2">
    <source>
        <dbReference type="SAM" id="SignalP"/>
    </source>
</evidence>
<evidence type="ECO:0000256" key="1">
    <source>
        <dbReference type="ARBA" id="ARBA00009330"/>
    </source>
</evidence>
<dbReference type="Gene3D" id="2.40.160.20">
    <property type="match status" value="1"/>
</dbReference>
<sequence>MRKITCLLAATTALALSAPAFAGSPDGKLQVKVLATGVLPDGKIDKVKTDLIGLPAGSQTKANNNVVPTLAIEYYATPNVSVETICCFTQHHVSGDGPLDGARIVNHVLILPATVTLKYHLDAGPIKPYVGVGPAMFLIFGEKPGADAKALGASKVKMTNEVGVAVQGGVDVPVNDTGMGVTLDAKKYWMGTTAKFYTAGGVKALETKHKLDPWVLSAGVYFRF</sequence>
<proteinExistence type="inferred from homology"/>
<comment type="caution">
    <text evidence="3">The sequence shown here is derived from an EMBL/GenBank/DDBJ whole genome shotgun (WGS) entry which is preliminary data.</text>
</comment>
<dbReference type="PANTHER" id="PTHR36920">
    <property type="match status" value="1"/>
</dbReference>